<evidence type="ECO:0000313" key="3">
    <source>
        <dbReference type="Proteomes" id="UP000655225"/>
    </source>
</evidence>
<proteinExistence type="predicted"/>
<dbReference type="Gene3D" id="2.130.10.10">
    <property type="entry name" value="YVTN repeat-like/Quinoprotein amine dehydrogenase"/>
    <property type="match status" value="1"/>
</dbReference>
<dbReference type="InterPro" id="IPR001680">
    <property type="entry name" value="WD40_rpt"/>
</dbReference>
<comment type="caution">
    <text evidence="2">The sequence shown here is derived from an EMBL/GenBank/DDBJ whole genome shotgun (WGS) entry which is preliminary data.</text>
</comment>
<gene>
    <name evidence="2" type="ORF">HHK36_019581</name>
</gene>
<keyword evidence="3" id="KW-1185">Reference proteome</keyword>
<dbReference type="SMART" id="SM00320">
    <property type="entry name" value="WD40"/>
    <property type="match status" value="3"/>
</dbReference>
<evidence type="ECO:0000259" key="1">
    <source>
        <dbReference type="Pfam" id="PF12234"/>
    </source>
</evidence>
<dbReference type="EMBL" id="JABCRI010000013">
    <property type="protein sequence ID" value="KAF8395631.1"/>
    <property type="molecule type" value="Genomic_DNA"/>
</dbReference>
<dbReference type="SUPFAM" id="SSF50978">
    <property type="entry name" value="WD40 repeat-like"/>
    <property type="match status" value="1"/>
</dbReference>
<feature type="domain" description="RAVE complex protein Rav1 C-terminal" evidence="1">
    <location>
        <begin position="331"/>
        <end position="412"/>
    </location>
</feature>
<dbReference type="InterPro" id="IPR015943">
    <property type="entry name" value="WD40/YVTN_repeat-like_dom_sf"/>
</dbReference>
<dbReference type="Pfam" id="PF12234">
    <property type="entry name" value="Rav1p_C"/>
    <property type="match status" value="1"/>
</dbReference>
<dbReference type="InterPro" id="IPR052208">
    <property type="entry name" value="DmX-like/RAVE_component"/>
</dbReference>
<dbReference type="PANTHER" id="PTHR13950">
    <property type="entry name" value="RABCONNECTIN-RELATED"/>
    <property type="match status" value="1"/>
</dbReference>
<organism evidence="2 3">
    <name type="scientific">Tetracentron sinense</name>
    <name type="common">Spur-leaf</name>
    <dbReference type="NCBI Taxonomy" id="13715"/>
    <lineage>
        <taxon>Eukaryota</taxon>
        <taxon>Viridiplantae</taxon>
        <taxon>Streptophyta</taxon>
        <taxon>Embryophyta</taxon>
        <taxon>Tracheophyta</taxon>
        <taxon>Spermatophyta</taxon>
        <taxon>Magnoliopsida</taxon>
        <taxon>Trochodendrales</taxon>
        <taxon>Trochodendraceae</taxon>
        <taxon>Tetracentron</taxon>
    </lineage>
</organism>
<protein>
    <recommendedName>
        <fullName evidence="1">RAVE complex protein Rav1 C-terminal domain-containing protein</fullName>
    </recommendedName>
</protein>
<sequence>MDGLGCNVLATRIWTKKFQALSWKVTVHFEDLSEGSCGCSFDTGSIANYSVWSCENTFSGISCSRLPLGARGHTLVSGHSIRIRNIKAIGNARMLHLVGYLTSANASEKGYSSAKSSHIIPQIHLSNYFQVLLSTGSGNKGLQWGGDTATVTSASQLERSLIPFVGYNSEANASDNMFSPTTGKSDISGFIETLEKFHDLAAITNMEKIKILAVIDLLGEISDSCSPYGSLDEPGRRDLVLFCEEVQFLCLAFSRFWVAVRFQRLYFLRRFGRLATMEELVVNSELIGWAFHSDCQENLFDSVLSKEPSWREMRNFGVGFWFTNATQLRTRLELVIAFVLLGADPSSAIIVCAKNLEDEQLALIICRLLEGYGGTLERHLISKFLLPAATEKGDYWHASLLEWALGNYYQSYLKLLGLQVGSVVNKSALSSNHTAFLNPDIGQYCLTLSTKNSLRNAVGECGAAILARWATLMNATASNRRGISISLYCCYLRKFLIDPFHIYFKLEALECLSSSLSIIEDKDQYHVSDIGNLGILKGIRHPSPHDGFNWLSAWLQRNMKSFIMMIQPILVTYTDGHTPSEIDVANLKKLLYQEDERWQLIGACLWRHLSNFTNDQLKSVYEDAKYDYSSSIPPDPLSSLVSSSAYVSNGNSTLKQIKLVSMILIKLLKNTLAHISSYHAKQLALFLQQKVEKCLPVPTLAMCINSIDQQQDAVASNRKGIIFFKWKDEAPFRDQSDYIWSAADWPQNGWAGLESTPIRTVVSPGGLTDGGAFGIPGYAGIGASGLGWGIQEDFEEFVDPPATVENVRTGALSSHPSRPLFLVGSSNTHVYLWEFGKDRATATYGVLPAANVPPPYALASISALQFDHCGHRFVTAALDGTVCTWQLEVGGRSNVRPTESSLCFNSHTSDVSYVAASGSIIAAAGYSSNGVNVVIWDTLAPPTTSQASITCHEGILEDEVGQELLSPCRTQISEVIK</sequence>
<name>A0A834Z1K2_TETSI</name>
<dbReference type="PANTHER" id="PTHR13950:SF9">
    <property type="entry name" value="RABCONNECTIN-3A"/>
    <property type="match status" value="1"/>
</dbReference>
<dbReference type="GO" id="GO:0043291">
    <property type="term" value="C:RAVE complex"/>
    <property type="evidence" value="ECO:0007669"/>
    <property type="project" value="TreeGrafter"/>
</dbReference>
<reference evidence="2 3" key="1">
    <citation type="submission" date="2020-04" db="EMBL/GenBank/DDBJ databases">
        <title>Plant Genome Project.</title>
        <authorList>
            <person name="Zhang R.-G."/>
        </authorList>
    </citation>
    <scope>NUCLEOTIDE SEQUENCE [LARGE SCALE GENOMIC DNA]</scope>
    <source>
        <strain evidence="2">YNK0</strain>
        <tissue evidence="2">Leaf</tissue>
    </source>
</reference>
<dbReference type="InterPro" id="IPR022033">
    <property type="entry name" value="Rav1p_C"/>
</dbReference>
<dbReference type="AlphaFoldDB" id="A0A834Z1K2"/>
<dbReference type="Proteomes" id="UP000655225">
    <property type="component" value="Unassembled WGS sequence"/>
</dbReference>
<dbReference type="GO" id="GO:0007035">
    <property type="term" value="P:vacuolar acidification"/>
    <property type="evidence" value="ECO:0007669"/>
    <property type="project" value="TreeGrafter"/>
</dbReference>
<dbReference type="InterPro" id="IPR036322">
    <property type="entry name" value="WD40_repeat_dom_sf"/>
</dbReference>
<evidence type="ECO:0000313" key="2">
    <source>
        <dbReference type="EMBL" id="KAF8395631.1"/>
    </source>
</evidence>
<dbReference type="OrthoDB" id="342131at2759"/>
<accession>A0A834Z1K2</accession>